<evidence type="ECO:0008006" key="4">
    <source>
        <dbReference type="Google" id="ProtNLM"/>
    </source>
</evidence>
<feature type="region of interest" description="Disordered" evidence="1">
    <location>
        <begin position="80"/>
        <end position="100"/>
    </location>
</feature>
<proteinExistence type="predicted"/>
<organism evidence="2 3">
    <name type="scientific">Exidia glandulosa HHB12029</name>
    <dbReference type="NCBI Taxonomy" id="1314781"/>
    <lineage>
        <taxon>Eukaryota</taxon>
        <taxon>Fungi</taxon>
        <taxon>Dikarya</taxon>
        <taxon>Basidiomycota</taxon>
        <taxon>Agaricomycotina</taxon>
        <taxon>Agaricomycetes</taxon>
        <taxon>Auriculariales</taxon>
        <taxon>Exidiaceae</taxon>
        <taxon>Exidia</taxon>
    </lineage>
</organism>
<dbReference type="STRING" id="1314781.A0A165ECF8"/>
<dbReference type="AlphaFoldDB" id="A0A165ECF8"/>
<gene>
    <name evidence="2" type="ORF">EXIGLDRAFT_752733</name>
</gene>
<feature type="region of interest" description="Disordered" evidence="1">
    <location>
        <begin position="119"/>
        <end position="147"/>
    </location>
</feature>
<feature type="region of interest" description="Disordered" evidence="1">
    <location>
        <begin position="473"/>
        <end position="556"/>
    </location>
</feature>
<feature type="compositionally biased region" description="Low complexity" evidence="1">
    <location>
        <begin position="793"/>
        <end position="806"/>
    </location>
</feature>
<evidence type="ECO:0000256" key="1">
    <source>
        <dbReference type="SAM" id="MobiDB-lite"/>
    </source>
</evidence>
<reference evidence="2 3" key="1">
    <citation type="journal article" date="2016" name="Mol. Biol. Evol.">
        <title>Comparative Genomics of Early-Diverging Mushroom-Forming Fungi Provides Insights into the Origins of Lignocellulose Decay Capabilities.</title>
        <authorList>
            <person name="Nagy L.G."/>
            <person name="Riley R."/>
            <person name="Tritt A."/>
            <person name="Adam C."/>
            <person name="Daum C."/>
            <person name="Floudas D."/>
            <person name="Sun H."/>
            <person name="Yadav J.S."/>
            <person name="Pangilinan J."/>
            <person name="Larsson K.H."/>
            <person name="Matsuura K."/>
            <person name="Barry K."/>
            <person name="Labutti K."/>
            <person name="Kuo R."/>
            <person name="Ohm R.A."/>
            <person name="Bhattacharya S.S."/>
            <person name="Shirouzu T."/>
            <person name="Yoshinaga Y."/>
            <person name="Martin F.M."/>
            <person name="Grigoriev I.V."/>
            <person name="Hibbett D.S."/>
        </authorList>
    </citation>
    <scope>NUCLEOTIDE SEQUENCE [LARGE SCALE GENOMIC DNA]</scope>
    <source>
        <strain evidence="2 3">HHB12029</strain>
    </source>
</reference>
<evidence type="ECO:0000313" key="2">
    <source>
        <dbReference type="EMBL" id="KZV86593.1"/>
    </source>
</evidence>
<feature type="region of interest" description="Disordered" evidence="1">
    <location>
        <begin position="410"/>
        <end position="443"/>
    </location>
</feature>
<feature type="compositionally biased region" description="Pro residues" evidence="1">
    <location>
        <begin position="921"/>
        <end position="932"/>
    </location>
</feature>
<protein>
    <recommendedName>
        <fullName evidence="4">PH domain-containing protein</fullName>
    </recommendedName>
</protein>
<feature type="region of interest" description="Disordered" evidence="1">
    <location>
        <begin position="765"/>
        <end position="844"/>
    </location>
</feature>
<dbReference type="OrthoDB" id="2261329at2759"/>
<feature type="region of interest" description="Disordered" evidence="1">
    <location>
        <begin position="341"/>
        <end position="393"/>
    </location>
</feature>
<feature type="compositionally biased region" description="Low complexity" evidence="1">
    <location>
        <begin position="765"/>
        <end position="776"/>
    </location>
</feature>
<dbReference type="Proteomes" id="UP000077266">
    <property type="component" value="Unassembled WGS sequence"/>
</dbReference>
<evidence type="ECO:0000313" key="3">
    <source>
        <dbReference type="Proteomes" id="UP000077266"/>
    </source>
</evidence>
<feature type="region of interest" description="Disordered" evidence="1">
    <location>
        <begin position="1"/>
        <end position="39"/>
    </location>
</feature>
<feature type="compositionally biased region" description="Basic and acidic residues" evidence="1">
    <location>
        <begin position="488"/>
        <end position="507"/>
    </location>
</feature>
<dbReference type="EMBL" id="KV426151">
    <property type="protein sequence ID" value="KZV86593.1"/>
    <property type="molecule type" value="Genomic_DNA"/>
</dbReference>
<feature type="region of interest" description="Disordered" evidence="1">
    <location>
        <begin position="921"/>
        <end position="951"/>
    </location>
</feature>
<keyword evidence="3" id="KW-1185">Reference proteome</keyword>
<sequence length="1142" mass="123976">MSRSSAATDDLSLPPMTRAPSSAQGSDVLPTPQDDVISLNMPHGKERIDSTAYSEPPRIHDIFVRDAPYASTARGLAPPHFASPRHEWRSYSSGDAGPNHTRTTRDLISLYEQNRSALDLSPPRVNPYAMDARRNGPMPTMPLSTYPKHRMPIRESFRNLLSAFGMKKERKDDIGAGPYIPAPVRRDDIDAQDALRLELPTDPDDDVRVRSSETVETFSIAREGPVLHLNTDDIPPRWHPCDATLHASHLSLTWSDPDGRLNRRDMVLSLCTNVKSVAANAIDPAMSPTLEQGESAHVFVMEFENGEERFATSTVSDRVGWVNAVWDGLLRCRDMSNASIERQDTGTSADAAEDIGPPLRVVNKSPASSIIEDEEPRPSRIMRSLTPNTPSIDRLDSQTLVKQRLAQFEQRFGSMTTPTAPSWKSSESSAYTPRPTRPSAQTKHDEMLAGSEEQFKAMHNVLDAAFWGGNNRPGHRKAASELPVDSATMRRRDSLRGVDSPLKRHSTDVSVPPPPIEKDTPVITTMCDLGGSHTTNSSRRTSRDPGLTRGNSNSSSLLDLQPIYDLLNEQSTKQAKSAEEVAGQIDRLRNDVSSVMKELRTTLTSPPTAQGLNDIEGRLSAVLDGMRALQPLHAKLDKLAATQVEHRDVPRRDRPLPPVLDFGPVLSSLDELKRKARPQPPVDHTPVLEKLELFEGTHNADHTTLVQKLDELRAAVLVKDDLASIATNTSQVAERDGSHSSTVVPSADIAAALAQVLERLNSTAPIAAPSPIPDTSDAVSTLAVPSPMPDAPASPSTTSLTSPQPSVHAAEPGSSPKIVTLADEPAAADAPSSSDASLSSGDSSDKHAAVLSELQTLAACMKESQETSARLGTQHADSVRYLGDLNTWLGAFVNNTTANVQHVGMQIGRLHEELGIAPLAAPPVGPPAPPAPGDGEGAAEPDPQNMSNVPSAPEVAEGAVRSGGLLQDMRQFLANNKGTRQAGHEELQSAMQTLVAGVAQDLDRNAQERQKISTDAIVGFMEQQRQANEALLRSIAVELSNDIRGERLRFVEAMKEATTVNIQFHVEAFKKELSKEVLNMTMEVQRLQYERQALHAQISELFAFYSKQKAVATPGNPPQEQPDAGQAPAQSMANLPPRRRRA</sequence>
<feature type="compositionally biased region" description="Low complexity" evidence="1">
    <location>
        <begin position="821"/>
        <end position="842"/>
    </location>
</feature>
<name>A0A165ECF8_EXIGL</name>
<feature type="compositionally biased region" description="Polar residues" evidence="1">
    <location>
        <begin position="413"/>
        <end position="431"/>
    </location>
</feature>
<accession>A0A165ECF8</accession>
<feature type="region of interest" description="Disordered" evidence="1">
    <location>
        <begin position="1109"/>
        <end position="1142"/>
    </location>
</feature>
<dbReference type="InParanoid" id="A0A165ECF8"/>